<evidence type="ECO:0000313" key="2">
    <source>
        <dbReference type="EMBL" id="KFE35967.1"/>
    </source>
</evidence>
<organism evidence="2 3">
    <name type="scientific">Thioclava atlantica</name>
    <dbReference type="NCBI Taxonomy" id="1317124"/>
    <lineage>
        <taxon>Bacteria</taxon>
        <taxon>Pseudomonadati</taxon>
        <taxon>Pseudomonadota</taxon>
        <taxon>Alphaproteobacteria</taxon>
        <taxon>Rhodobacterales</taxon>
        <taxon>Paracoccaceae</taxon>
        <taxon>Thioclava</taxon>
    </lineage>
</organism>
<gene>
    <name evidence="2" type="ORF">DW2_05040</name>
</gene>
<reference evidence="3" key="1">
    <citation type="submission" date="2013-04" db="EMBL/GenBank/DDBJ databases">
        <title>Thioclava sp. 13D2W-2 Genome Sequencing.</title>
        <authorList>
            <person name="Lai Q."/>
            <person name="Li G."/>
            <person name="Shao Z."/>
        </authorList>
    </citation>
    <scope>NUCLEOTIDE SEQUENCE [LARGE SCALE GENOMIC DNA]</scope>
    <source>
        <strain evidence="3">13D2W-2</strain>
    </source>
</reference>
<protein>
    <recommendedName>
        <fullName evidence="4">50S ribosomal protein L35</fullName>
    </recommendedName>
</protein>
<sequence>MRMALSTADADLILTLGLGIAIFAIPSVIAAFADGRAPRAGALGIVVSGAMILWAFLGSPEGYTLERIPDAVARTLARVLNR</sequence>
<name>A0A085TZ20_9RHOB</name>
<evidence type="ECO:0008006" key="4">
    <source>
        <dbReference type="Google" id="ProtNLM"/>
    </source>
</evidence>
<keyword evidence="1" id="KW-1133">Transmembrane helix</keyword>
<keyword evidence="1" id="KW-0472">Membrane</keyword>
<comment type="caution">
    <text evidence="2">The sequence shown here is derived from an EMBL/GenBank/DDBJ whole genome shotgun (WGS) entry which is preliminary data.</text>
</comment>
<dbReference type="Proteomes" id="UP000028607">
    <property type="component" value="Unassembled WGS sequence"/>
</dbReference>
<dbReference type="EMBL" id="AQRC01000003">
    <property type="protein sequence ID" value="KFE35967.1"/>
    <property type="molecule type" value="Genomic_DNA"/>
</dbReference>
<reference evidence="2 3" key="2">
    <citation type="journal article" date="2015" name="Antonie Van Leeuwenhoek">
        <title>Thioclava indica sp. nov., isolated from surface seawater of the Indian Ocean.</title>
        <authorList>
            <person name="Liu Y."/>
            <person name="Lai Q."/>
            <person name="Du J."/>
            <person name="Xu H."/>
            <person name="Jiang L."/>
            <person name="Shao Z."/>
        </authorList>
    </citation>
    <scope>NUCLEOTIDE SEQUENCE [LARGE SCALE GENOMIC DNA]</scope>
    <source>
        <strain evidence="2 3">13D2W-2</strain>
    </source>
</reference>
<dbReference type="eggNOG" id="ENOG50331YQ">
    <property type="taxonomic scope" value="Bacteria"/>
</dbReference>
<dbReference type="AlphaFoldDB" id="A0A085TZ20"/>
<evidence type="ECO:0000256" key="1">
    <source>
        <dbReference type="SAM" id="Phobius"/>
    </source>
</evidence>
<accession>A0A085TZ20</accession>
<proteinExistence type="predicted"/>
<feature type="transmembrane region" description="Helical" evidence="1">
    <location>
        <begin position="40"/>
        <end position="57"/>
    </location>
</feature>
<feature type="transmembrane region" description="Helical" evidence="1">
    <location>
        <begin position="12"/>
        <end position="33"/>
    </location>
</feature>
<dbReference type="PATRIC" id="fig|1317124.6.peg.1027"/>
<keyword evidence="1" id="KW-0812">Transmembrane</keyword>
<keyword evidence="3" id="KW-1185">Reference proteome</keyword>
<dbReference type="STRING" id="1317124.DW2_05040"/>
<evidence type="ECO:0000313" key="3">
    <source>
        <dbReference type="Proteomes" id="UP000028607"/>
    </source>
</evidence>